<sequence length="89" mass="10658">MYNEDYHPQTSLHHQQPIYHQPPQYPYTQFPTFPSQGESSSNPSNLQNNPTEIENENQKYLLVTQEMINQREEGQLKKGRMHYFCHYSL</sequence>
<keyword evidence="2" id="KW-1185">Reference proteome</keyword>
<reference evidence="1" key="1">
    <citation type="submission" date="2023-11" db="EMBL/GenBank/DDBJ databases">
        <authorList>
            <person name="Poullet M."/>
        </authorList>
    </citation>
    <scope>NUCLEOTIDE SEQUENCE</scope>
    <source>
        <strain evidence="1">E1834</strain>
    </source>
</reference>
<dbReference type="Proteomes" id="UP001497535">
    <property type="component" value="Unassembled WGS sequence"/>
</dbReference>
<protein>
    <submittedName>
        <fullName evidence="1">Uncharacterized protein</fullName>
    </submittedName>
</protein>
<evidence type="ECO:0000313" key="2">
    <source>
        <dbReference type="Proteomes" id="UP001497535"/>
    </source>
</evidence>
<comment type="caution">
    <text evidence="1">The sequence shown here is derived from an EMBL/GenBank/DDBJ whole genome shotgun (WGS) entry which is preliminary data.</text>
</comment>
<organism evidence="1 2">
    <name type="scientific">Meloidogyne enterolobii</name>
    <name type="common">Root-knot nematode worm</name>
    <name type="synonym">Meloidogyne mayaguensis</name>
    <dbReference type="NCBI Taxonomy" id="390850"/>
    <lineage>
        <taxon>Eukaryota</taxon>
        <taxon>Metazoa</taxon>
        <taxon>Ecdysozoa</taxon>
        <taxon>Nematoda</taxon>
        <taxon>Chromadorea</taxon>
        <taxon>Rhabditida</taxon>
        <taxon>Tylenchina</taxon>
        <taxon>Tylenchomorpha</taxon>
        <taxon>Tylenchoidea</taxon>
        <taxon>Meloidogynidae</taxon>
        <taxon>Meloidogyninae</taxon>
        <taxon>Meloidogyne</taxon>
    </lineage>
</organism>
<evidence type="ECO:0000313" key="1">
    <source>
        <dbReference type="EMBL" id="CAK5093053.1"/>
    </source>
</evidence>
<name>A0ACB1AP87_MELEN</name>
<gene>
    <name evidence="1" type="ORF">MENTE1834_LOCUS40270</name>
</gene>
<proteinExistence type="predicted"/>
<accession>A0ACB1AP87</accession>
<dbReference type="EMBL" id="CAVMJV010000094">
    <property type="protein sequence ID" value="CAK5093053.1"/>
    <property type="molecule type" value="Genomic_DNA"/>
</dbReference>